<dbReference type="InterPro" id="IPR050344">
    <property type="entry name" value="Peptidase_M1_aminopeptidases"/>
</dbReference>
<accession>A0A2A2L6X2</accession>
<evidence type="ECO:0000313" key="2">
    <source>
        <dbReference type="EMBL" id="PAV82011.1"/>
    </source>
</evidence>
<dbReference type="STRING" id="2018661.A0A2A2L6X2"/>
<dbReference type="SUPFAM" id="SSF55486">
    <property type="entry name" value="Metalloproteases ('zincins'), catalytic domain"/>
    <property type="match status" value="1"/>
</dbReference>
<dbReference type="Pfam" id="PF01433">
    <property type="entry name" value="Peptidase_M1"/>
    <property type="match status" value="1"/>
</dbReference>
<gene>
    <name evidence="2" type="ORF">WR25_22644</name>
</gene>
<name>A0A2A2L6X2_9BILA</name>
<sequence>MFSDMKSGTCHKGIYQRVTHRFVSLFRWFGNLVTMRYWDNLWLNEGFATMISAKSSSHIFNSSVYFDFKKTDEALYAFRRDQDWYEPIVAKTKKNPNEMFNSIAYKKSTSIIRMLESLLGETKFQEALRLFLRTHLYDNANHEDLIAAMNKFLNNIENHFMDVLRVDSHAFDHLNFTLSDFLSSWIEQPRFPVIHIRTLNATHVSLTQSPYRVEP</sequence>
<dbReference type="GO" id="GO:0016020">
    <property type="term" value="C:membrane"/>
    <property type="evidence" value="ECO:0007669"/>
    <property type="project" value="TreeGrafter"/>
</dbReference>
<dbReference type="Proteomes" id="UP000218231">
    <property type="component" value="Unassembled WGS sequence"/>
</dbReference>
<dbReference type="OrthoDB" id="6337587at2759"/>
<dbReference type="PANTHER" id="PTHR11533:SF299">
    <property type="entry name" value="AMINOPEPTIDASE"/>
    <property type="match status" value="1"/>
</dbReference>
<dbReference type="GO" id="GO:0006508">
    <property type="term" value="P:proteolysis"/>
    <property type="evidence" value="ECO:0007669"/>
    <property type="project" value="TreeGrafter"/>
</dbReference>
<dbReference type="GO" id="GO:0043171">
    <property type="term" value="P:peptide catabolic process"/>
    <property type="evidence" value="ECO:0007669"/>
    <property type="project" value="TreeGrafter"/>
</dbReference>
<dbReference type="GO" id="GO:0005737">
    <property type="term" value="C:cytoplasm"/>
    <property type="evidence" value="ECO:0007669"/>
    <property type="project" value="TreeGrafter"/>
</dbReference>
<reference evidence="2 3" key="1">
    <citation type="journal article" date="2017" name="Curr. Biol.">
        <title>Genome architecture and evolution of a unichromosomal asexual nematode.</title>
        <authorList>
            <person name="Fradin H."/>
            <person name="Zegar C."/>
            <person name="Gutwein M."/>
            <person name="Lucas J."/>
            <person name="Kovtun M."/>
            <person name="Corcoran D."/>
            <person name="Baugh L.R."/>
            <person name="Kiontke K."/>
            <person name="Gunsalus K."/>
            <person name="Fitch D.H."/>
            <person name="Piano F."/>
        </authorList>
    </citation>
    <scope>NUCLEOTIDE SEQUENCE [LARGE SCALE GENOMIC DNA]</scope>
    <source>
        <strain evidence="2">PF1309</strain>
    </source>
</reference>
<dbReference type="InterPro" id="IPR014782">
    <property type="entry name" value="Peptidase_M1_dom"/>
</dbReference>
<organism evidence="2 3">
    <name type="scientific">Diploscapter pachys</name>
    <dbReference type="NCBI Taxonomy" id="2018661"/>
    <lineage>
        <taxon>Eukaryota</taxon>
        <taxon>Metazoa</taxon>
        <taxon>Ecdysozoa</taxon>
        <taxon>Nematoda</taxon>
        <taxon>Chromadorea</taxon>
        <taxon>Rhabditida</taxon>
        <taxon>Rhabditina</taxon>
        <taxon>Rhabditomorpha</taxon>
        <taxon>Rhabditoidea</taxon>
        <taxon>Rhabditidae</taxon>
        <taxon>Diploscapter</taxon>
    </lineage>
</organism>
<comment type="caution">
    <text evidence="2">The sequence shown here is derived from an EMBL/GenBank/DDBJ whole genome shotgun (WGS) entry which is preliminary data.</text>
</comment>
<feature type="domain" description="Peptidase M1 membrane alanine aminopeptidase" evidence="1">
    <location>
        <begin position="26"/>
        <end position="162"/>
    </location>
</feature>
<dbReference type="Gene3D" id="1.10.390.10">
    <property type="entry name" value="Neutral Protease Domain 2"/>
    <property type="match status" value="1"/>
</dbReference>
<protein>
    <recommendedName>
        <fullName evidence="1">Peptidase M1 membrane alanine aminopeptidase domain-containing protein</fullName>
    </recommendedName>
</protein>
<dbReference type="GO" id="GO:0042277">
    <property type="term" value="F:peptide binding"/>
    <property type="evidence" value="ECO:0007669"/>
    <property type="project" value="TreeGrafter"/>
</dbReference>
<evidence type="ECO:0000313" key="3">
    <source>
        <dbReference type="Proteomes" id="UP000218231"/>
    </source>
</evidence>
<evidence type="ECO:0000259" key="1">
    <source>
        <dbReference type="Pfam" id="PF01433"/>
    </source>
</evidence>
<dbReference type="EMBL" id="LIAE01007094">
    <property type="protein sequence ID" value="PAV82011.1"/>
    <property type="molecule type" value="Genomic_DNA"/>
</dbReference>
<dbReference type="PANTHER" id="PTHR11533">
    <property type="entry name" value="PROTEASE M1 ZINC METALLOPROTEASE"/>
    <property type="match status" value="1"/>
</dbReference>
<keyword evidence="3" id="KW-1185">Reference proteome</keyword>
<proteinExistence type="predicted"/>
<dbReference type="GO" id="GO:0008270">
    <property type="term" value="F:zinc ion binding"/>
    <property type="evidence" value="ECO:0007669"/>
    <property type="project" value="InterPro"/>
</dbReference>
<dbReference type="AlphaFoldDB" id="A0A2A2L6X2"/>
<dbReference type="GO" id="GO:0070006">
    <property type="term" value="F:metalloaminopeptidase activity"/>
    <property type="evidence" value="ECO:0007669"/>
    <property type="project" value="TreeGrafter"/>
</dbReference>
<dbReference type="InterPro" id="IPR027268">
    <property type="entry name" value="Peptidase_M4/M1_CTD_sf"/>
</dbReference>
<dbReference type="GO" id="GO:0005615">
    <property type="term" value="C:extracellular space"/>
    <property type="evidence" value="ECO:0007669"/>
    <property type="project" value="TreeGrafter"/>
</dbReference>